<name>A0AAF0QZ36_SOLVR</name>
<dbReference type="EMBL" id="CP133616">
    <property type="protein sequence ID" value="WMV28579.1"/>
    <property type="molecule type" value="Genomic_DNA"/>
</dbReference>
<protein>
    <submittedName>
        <fullName evidence="2">Uncharacterized protein</fullName>
    </submittedName>
</protein>
<keyword evidence="3" id="KW-1185">Reference proteome</keyword>
<organism evidence="2 3">
    <name type="scientific">Solanum verrucosum</name>
    <dbReference type="NCBI Taxonomy" id="315347"/>
    <lineage>
        <taxon>Eukaryota</taxon>
        <taxon>Viridiplantae</taxon>
        <taxon>Streptophyta</taxon>
        <taxon>Embryophyta</taxon>
        <taxon>Tracheophyta</taxon>
        <taxon>Spermatophyta</taxon>
        <taxon>Magnoliopsida</taxon>
        <taxon>eudicotyledons</taxon>
        <taxon>Gunneridae</taxon>
        <taxon>Pentapetalae</taxon>
        <taxon>asterids</taxon>
        <taxon>lamiids</taxon>
        <taxon>Solanales</taxon>
        <taxon>Solanaceae</taxon>
        <taxon>Solanoideae</taxon>
        <taxon>Solaneae</taxon>
        <taxon>Solanum</taxon>
    </lineage>
</organism>
<proteinExistence type="predicted"/>
<reference evidence="2" key="1">
    <citation type="submission" date="2023-08" db="EMBL/GenBank/DDBJ databases">
        <title>A de novo genome assembly of Solanum verrucosum Schlechtendal, a Mexican diploid species geographically isolated from the other diploid A-genome species in potato relatives.</title>
        <authorList>
            <person name="Hosaka K."/>
        </authorList>
    </citation>
    <scope>NUCLEOTIDE SEQUENCE</scope>
    <source>
        <tissue evidence="2">Young leaves</tissue>
    </source>
</reference>
<dbReference type="AlphaFoldDB" id="A0AAF0QZ36"/>
<accession>A0AAF0QZ36</accession>
<dbReference type="Proteomes" id="UP001234989">
    <property type="component" value="Chromosome 5"/>
</dbReference>
<sequence>MILQVNQVFDSENEKIAIASGTSSDVNLEASEQTATDADGDGDVNPQGPGQGDTDANSDDALVRIASLVSGATILINDDAKHLSNMVKSHDGALYFVTFIDDHSRKLYILFEVQESDVKLPDSFWAEALNTAAYIINLSPTIVLNGDVSDRVWYAKLILSFQSCNFGVLLFTTPQFFFFSADRSILDSSNTLQITQRLDSRSRFTGKSMAATSVHKFAQCISCHAWSPDLSSNHFSFYSPV</sequence>
<gene>
    <name evidence="2" type="ORF">MTR67_021964</name>
</gene>
<evidence type="ECO:0000313" key="3">
    <source>
        <dbReference type="Proteomes" id="UP001234989"/>
    </source>
</evidence>
<evidence type="ECO:0000313" key="2">
    <source>
        <dbReference type="EMBL" id="WMV28579.1"/>
    </source>
</evidence>
<evidence type="ECO:0000256" key="1">
    <source>
        <dbReference type="SAM" id="MobiDB-lite"/>
    </source>
</evidence>
<feature type="region of interest" description="Disordered" evidence="1">
    <location>
        <begin position="33"/>
        <end position="56"/>
    </location>
</feature>